<feature type="transmembrane region" description="Helical" evidence="3">
    <location>
        <begin position="128"/>
        <end position="146"/>
    </location>
</feature>
<feature type="transmembrane region" description="Helical" evidence="3">
    <location>
        <begin position="6"/>
        <end position="27"/>
    </location>
</feature>
<feature type="transmembrane region" description="Helical" evidence="3">
    <location>
        <begin position="88"/>
        <end position="108"/>
    </location>
</feature>
<proteinExistence type="inferred from homology"/>
<feature type="transmembrane region" description="Helical" evidence="3">
    <location>
        <begin position="65"/>
        <end position="81"/>
    </location>
</feature>
<dbReference type="AlphaFoldDB" id="A0A1M7FTQ4"/>
<dbReference type="NCBIfam" id="TIGR02854">
    <property type="entry name" value="spore_II_GA"/>
    <property type="match status" value="1"/>
</dbReference>
<gene>
    <name evidence="4" type="ORF">SAMN05660826_00139</name>
</gene>
<dbReference type="GO" id="GO:0006508">
    <property type="term" value="P:proteolysis"/>
    <property type="evidence" value="ECO:0007669"/>
    <property type="project" value="UniProtKB-KW"/>
</dbReference>
<name>A0A1M7FTQ4_9FIRM</name>
<sequence length="299" mass="34022">MVIYLDVIFAINFIMNLAILYLVKLILKFRAKRFRLVIAALLGNLFLLDMFFINGKFSNTMPGKIFLSILMVLTAFYPLTLPEFLRALSLLYFVSFMVGGGAFALFYLIKNSDAFSQDLLVNNIYVPWWILLVSFAFLFIFFRLAWSVIYKRLLISSLVVPVTIYIAGEQLKIRALLDTGNDLKDPLSGNPVMIVEYPAVERFLPEEIRRCLKGDILESVQELEQLILHSSWAKRIKIIPFTSIGKNKGIMMGLKVDRICVLLDERFYEADNVVLGVCNFTLSPGGNYEALLSPESLIA</sequence>
<dbReference type="OrthoDB" id="2690199at2"/>
<dbReference type="GO" id="GO:0004190">
    <property type="term" value="F:aspartic-type endopeptidase activity"/>
    <property type="evidence" value="ECO:0007669"/>
    <property type="project" value="UniProtKB-KW"/>
</dbReference>
<dbReference type="PIRSF" id="PIRSF018571">
    <property type="entry name" value="SpoIIGA"/>
    <property type="match status" value="1"/>
</dbReference>
<comment type="function">
    <text evidence="1">Probable aspartic protease that is responsible for the proteolytic cleavage of the RNA polymerase sigma E factor (SigE/spoIIGB) to yield the active peptide in the mother cell during sporulation. Responds to a signal from the forespore that is triggered by the extracellular signal protein SpoIIR.</text>
</comment>
<keyword evidence="1" id="KW-1003">Cell membrane</keyword>
<keyword evidence="5" id="KW-1185">Reference proteome</keyword>
<dbReference type="GO" id="GO:0030435">
    <property type="term" value="P:sporulation resulting in formation of a cellular spore"/>
    <property type="evidence" value="ECO:0007669"/>
    <property type="project" value="UniProtKB-KW"/>
</dbReference>
<evidence type="ECO:0000313" key="5">
    <source>
        <dbReference type="Proteomes" id="UP000184375"/>
    </source>
</evidence>
<protein>
    <recommendedName>
        <fullName evidence="1">Sporulation sigma-E factor-processing peptidase</fullName>
        <ecNumber evidence="1">3.4.23.-</ecNumber>
    </recommendedName>
    <alternativeName>
        <fullName evidence="1">Membrane-associated aspartic protease</fullName>
    </alternativeName>
    <alternativeName>
        <fullName evidence="1">Stage II sporulation protein GA</fullName>
    </alternativeName>
</protein>
<accession>A0A1M7FTQ4</accession>
<keyword evidence="1" id="KW-0064">Aspartyl protease</keyword>
<feature type="transmembrane region" description="Helical" evidence="3">
    <location>
        <begin position="34"/>
        <end position="53"/>
    </location>
</feature>
<evidence type="ECO:0000256" key="2">
    <source>
        <dbReference type="PIRSR" id="PIRSR018571-1"/>
    </source>
</evidence>
<dbReference type="InterPro" id="IPR005081">
    <property type="entry name" value="SpoIIGA"/>
</dbReference>
<organism evidence="4 5">
    <name type="scientific">Caldanaerovirga acetigignens</name>
    <dbReference type="NCBI Taxonomy" id="447595"/>
    <lineage>
        <taxon>Bacteria</taxon>
        <taxon>Bacillati</taxon>
        <taxon>Bacillota</taxon>
        <taxon>Clostridia</taxon>
        <taxon>Thermosediminibacterales</taxon>
        <taxon>Thermosediminibacteraceae</taxon>
        <taxon>Caldanaerovirga</taxon>
    </lineage>
</organism>
<keyword evidence="3" id="KW-1133">Transmembrane helix</keyword>
<dbReference type="EC" id="3.4.23.-" evidence="1"/>
<keyword evidence="1" id="KW-0378">Hydrolase</keyword>
<dbReference type="RefSeq" id="WP_073253172.1">
    <property type="nucleotide sequence ID" value="NZ_FRCR01000001.1"/>
</dbReference>
<evidence type="ECO:0000256" key="3">
    <source>
        <dbReference type="SAM" id="Phobius"/>
    </source>
</evidence>
<keyword evidence="3" id="KW-0812">Transmembrane</keyword>
<dbReference type="EMBL" id="FRCR01000001">
    <property type="protein sequence ID" value="SHM07039.1"/>
    <property type="molecule type" value="Genomic_DNA"/>
</dbReference>
<keyword evidence="1" id="KW-0645">Protease</keyword>
<feature type="active site" evidence="2">
    <location>
        <position position="178"/>
    </location>
</feature>
<dbReference type="STRING" id="447595.SAMN05660826_00139"/>
<reference evidence="5" key="1">
    <citation type="submission" date="2016-11" db="EMBL/GenBank/DDBJ databases">
        <authorList>
            <person name="Varghese N."/>
            <person name="Submissions S."/>
        </authorList>
    </citation>
    <scope>NUCLEOTIDE SEQUENCE [LARGE SCALE GENOMIC DNA]</scope>
    <source>
        <strain evidence="5">DSM 18802</strain>
    </source>
</reference>
<dbReference type="Pfam" id="PF03419">
    <property type="entry name" value="Peptidase_U4"/>
    <property type="match status" value="1"/>
</dbReference>
<dbReference type="GO" id="GO:0030436">
    <property type="term" value="P:asexual sporulation"/>
    <property type="evidence" value="ECO:0007669"/>
    <property type="project" value="InterPro"/>
</dbReference>
<comment type="subcellular location">
    <subcellularLocation>
        <location evidence="1">Cell membrane</location>
    </subcellularLocation>
</comment>
<evidence type="ECO:0000313" key="4">
    <source>
        <dbReference type="EMBL" id="SHM07039.1"/>
    </source>
</evidence>
<comment type="similarity">
    <text evidence="1">Belongs to the peptidase U4 family.</text>
</comment>
<keyword evidence="1 3" id="KW-0472">Membrane</keyword>
<evidence type="ECO:0000256" key="1">
    <source>
        <dbReference type="PIRNR" id="PIRNR018571"/>
    </source>
</evidence>
<dbReference type="GO" id="GO:0005886">
    <property type="term" value="C:plasma membrane"/>
    <property type="evidence" value="ECO:0007669"/>
    <property type="project" value="UniProtKB-SubCell"/>
</dbReference>
<keyword evidence="1" id="KW-0749">Sporulation</keyword>
<dbReference type="Proteomes" id="UP000184375">
    <property type="component" value="Unassembled WGS sequence"/>
</dbReference>